<accession>A0A0L0HL46</accession>
<dbReference type="AlphaFoldDB" id="A0A0L0HL46"/>
<sequence>MSYYSYSSSEDDDDDRYCEKCGRYFVDWRAREQHWNTVHTFPCNDCNRTFNSSRALQNHRQDKHTHVCRYCDKQYSYASDLEDHVELHCSICGQLFGSVHSRVQHQQSSVHRPKTNVCPFCNKSFSTLSALTGHVESGVCTQQRFGRKQVKQFVQKRERQLNLQGSLLVPRITNGPSDIDVPQYATERSWNGSAYECAMCYREFSTLRALNGHLVSHEPADYRCANCDMRFKVLSAVMKHWEQSSCGIKVAHMARKLVDPNKLLSY</sequence>
<evidence type="ECO:0000259" key="8">
    <source>
        <dbReference type="PROSITE" id="PS50157"/>
    </source>
</evidence>
<evidence type="ECO:0000256" key="5">
    <source>
        <dbReference type="ARBA" id="ARBA00022833"/>
    </source>
</evidence>
<feature type="domain" description="C2H2-type" evidence="8">
    <location>
        <begin position="66"/>
        <end position="88"/>
    </location>
</feature>
<proteinExistence type="predicted"/>
<dbReference type="InterPro" id="IPR036236">
    <property type="entry name" value="Znf_C2H2_sf"/>
</dbReference>
<keyword evidence="2" id="KW-0479">Metal-binding</keyword>
<dbReference type="SUPFAM" id="SSF57667">
    <property type="entry name" value="beta-beta-alpha zinc fingers"/>
    <property type="match status" value="3"/>
</dbReference>
<dbReference type="Proteomes" id="UP000053201">
    <property type="component" value="Unassembled WGS sequence"/>
</dbReference>
<dbReference type="InParanoid" id="A0A0L0HL46"/>
<gene>
    <name evidence="9" type="ORF">SPPG_09108</name>
</gene>
<dbReference type="InterPro" id="IPR050888">
    <property type="entry name" value="ZnF_C2H2-type_TF"/>
</dbReference>
<dbReference type="RefSeq" id="XP_016609593.1">
    <property type="nucleotide sequence ID" value="XM_016757263.1"/>
</dbReference>
<dbReference type="GO" id="GO:0005634">
    <property type="term" value="C:nucleus"/>
    <property type="evidence" value="ECO:0007669"/>
    <property type="project" value="UniProtKB-SubCell"/>
</dbReference>
<dbReference type="Pfam" id="PF13912">
    <property type="entry name" value="zf-C2H2_6"/>
    <property type="match status" value="2"/>
</dbReference>
<dbReference type="PROSITE" id="PS00028">
    <property type="entry name" value="ZINC_FINGER_C2H2_1"/>
    <property type="match status" value="4"/>
</dbReference>
<comment type="subcellular location">
    <subcellularLocation>
        <location evidence="1">Nucleus</location>
    </subcellularLocation>
</comment>
<feature type="domain" description="C2H2-type" evidence="8">
    <location>
        <begin position="87"/>
        <end position="116"/>
    </location>
</feature>
<keyword evidence="6" id="KW-0539">Nucleus</keyword>
<dbReference type="GeneID" id="27692233"/>
<protein>
    <recommendedName>
        <fullName evidence="8">C2H2-type domain-containing protein</fullName>
    </recommendedName>
</protein>
<dbReference type="OrthoDB" id="2154637at2759"/>
<evidence type="ECO:0000256" key="4">
    <source>
        <dbReference type="ARBA" id="ARBA00022771"/>
    </source>
</evidence>
<dbReference type="SMART" id="SM00355">
    <property type="entry name" value="ZnF_C2H2"/>
    <property type="match status" value="7"/>
</dbReference>
<reference evidence="9 10" key="1">
    <citation type="submission" date="2009-08" db="EMBL/GenBank/DDBJ databases">
        <title>The Genome Sequence of Spizellomyces punctatus strain DAOM BR117.</title>
        <authorList>
            <consortium name="The Broad Institute Genome Sequencing Platform"/>
            <person name="Russ C."/>
            <person name="Cuomo C."/>
            <person name="Shea T."/>
            <person name="Young S.K."/>
            <person name="Zeng Q."/>
            <person name="Koehrsen M."/>
            <person name="Haas B."/>
            <person name="Borodovsky M."/>
            <person name="Guigo R."/>
            <person name="Alvarado L."/>
            <person name="Berlin A."/>
            <person name="Bochicchio J."/>
            <person name="Borenstein D."/>
            <person name="Chapman S."/>
            <person name="Chen Z."/>
            <person name="Engels R."/>
            <person name="Freedman E."/>
            <person name="Gellesch M."/>
            <person name="Goldberg J."/>
            <person name="Griggs A."/>
            <person name="Gujja S."/>
            <person name="Heiman D."/>
            <person name="Hepburn T."/>
            <person name="Howarth C."/>
            <person name="Jen D."/>
            <person name="Larson L."/>
            <person name="Lewis B."/>
            <person name="Mehta T."/>
            <person name="Park D."/>
            <person name="Pearson M."/>
            <person name="Roberts A."/>
            <person name="Saif S."/>
            <person name="Shenoy N."/>
            <person name="Sisk P."/>
            <person name="Stolte C."/>
            <person name="Sykes S."/>
            <person name="Thomson T."/>
            <person name="Walk T."/>
            <person name="White J."/>
            <person name="Yandava C."/>
            <person name="Burger G."/>
            <person name="Gray M.W."/>
            <person name="Holland P.W.H."/>
            <person name="King N."/>
            <person name="Lang F.B.F."/>
            <person name="Roger A.J."/>
            <person name="Ruiz-Trillo I."/>
            <person name="Lander E."/>
            <person name="Nusbaum C."/>
        </authorList>
    </citation>
    <scope>NUCLEOTIDE SEQUENCE [LARGE SCALE GENOMIC DNA]</scope>
    <source>
        <strain evidence="9 10">DAOM BR117</strain>
    </source>
</reference>
<keyword evidence="3" id="KW-0677">Repeat</keyword>
<dbReference type="PANTHER" id="PTHR24406">
    <property type="entry name" value="TRANSCRIPTIONAL REPRESSOR CTCFL-RELATED"/>
    <property type="match status" value="1"/>
</dbReference>
<dbReference type="GO" id="GO:0008270">
    <property type="term" value="F:zinc ion binding"/>
    <property type="evidence" value="ECO:0007669"/>
    <property type="project" value="UniProtKB-KW"/>
</dbReference>
<feature type="domain" description="C2H2-type" evidence="8">
    <location>
        <begin position="41"/>
        <end position="65"/>
    </location>
</feature>
<dbReference type="Gene3D" id="3.30.160.60">
    <property type="entry name" value="Classic Zinc Finger"/>
    <property type="match status" value="3"/>
</dbReference>
<dbReference type="VEuPathDB" id="FungiDB:SPPG_09108"/>
<dbReference type="Pfam" id="PF00096">
    <property type="entry name" value="zf-C2H2"/>
    <property type="match status" value="2"/>
</dbReference>
<organism evidence="9 10">
    <name type="scientific">Spizellomyces punctatus (strain DAOM BR117)</name>
    <dbReference type="NCBI Taxonomy" id="645134"/>
    <lineage>
        <taxon>Eukaryota</taxon>
        <taxon>Fungi</taxon>
        <taxon>Fungi incertae sedis</taxon>
        <taxon>Chytridiomycota</taxon>
        <taxon>Chytridiomycota incertae sedis</taxon>
        <taxon>Chytridiomycetes</taxon>
        <taxon>Spizellomycetales</taxon>
        <taxon>Spizellomycetaceae</taxon>
        <taxon>Spizellomyces</taxon>
    </lineage>
</organism>
<evidence type="ECO:0000313" key="9">
    <source>
        <dbReference type="EMBL" id="KND01554.1"/>
    </source>
</evidence>
<evidence type="ECO:0000256" key="2">
    <source>
        <dbReference type="ARBA" id="ARBA00022723"/>
    </source>
</evidence>
<keyword evidence="5" id="KW-0862">Zinc</keyword>
<evidence type="ECO:0000256" key="6">
    <source>
        <dbReference type="ARBA" id="ARBA00023242"/>
    </source>
</evidence>
<keyword evidence="10" id="KW-1185">Reference proteome</keyword>
<evidence type="ECO:0000256" key="1">
    <source>
        <dbReference type="ARBA" id="ARBA00004123"/>
    </source>
</evidence>
<dbReference type="OMA" id="NQHMNAL"/>
<dbReference type="eggNOG" id="KOG1721">
    <property type="taxonomic scope" value="Eukaryota"/>
</dbReference>
<keyword evidence="4 7" id="KW-0863">Zinc-finger</keyword>
<dbReference type="InterPro" id="IPR013087">
    <property type="entry name" value="Znf_C2H2_type"/>
</dbReference>
<dbReference type="PROSITE" id="PS50157">
    <property type="entry name" value="ZINC_FINGER_C2H2_2"/>
    <property type="match status" value="4"/>
</dbReference>
<dbReference type="EMBL" id="KQ257454">
    <property type="protein sequence ID" value="KND01554.1"/>
    <property type="molecule type" value="Genomic_DNA"/>
</dbReference>
<dbReference type="STRING" id="645134.A0A0L0HL46"/>
<name>A0A0L0HL46_SPIPD</name>
<evidence type="ECO:0000256" key="3">
    <source>
        <dbReference type="ARBA" id="ARBA00022737"/>
    </source>
</evidence>
<evidence type="ECO:0000313" key="10">
    <source>
        <dbReference type="Proteomes" id="UP000053201"/>
    </source>
</evidence>
<feature type="domain" description="C2H2-type" evidence="8">
    <location>
        <begin position="195"/>
        <end position="217"/>
    </location>
</feature>
<evidence type="ECO:0000256" key="7">
    <source>
        <dbReference type="PROSITE-ProRule" id="PRU00042"/>
    </source>
</evidence>